<name>A0A974DNT4_XENLA</name>
<dbReference type="Proteomes" id="UP000694892">
    <property type="component" value="Chromosome 2L"/>
</dbReference>
<gene>
    <name evidence="2" type="ORF">XELAEV_18012806mg</name>
</gene>
<reference evidence="3" key="1">
    <citation type="journal article" date="2016" name="Nature">
        <title>Genome evolution in the allotetraploid frog Xenopus laevis.</title>
        <authorList>
            <person name="Session A.M."/>
            <person name="Uno Y."/>
            <person name="Kwon T."/>
            <person name="Chapman J.A."/>
            <person name="Toyoda A."/>
            <person name="Takahashi S."/>
            <person name="Fukui A."/>
            <person name="Hikosaka A."/>
            <person name="Suzuki A."/>
            <person name="Kondo M."/>
            <person name="van Heeringen S.J."/>
            <person name="Quigley I."/>
            <person name="Heinz S."/>
            <person name="Ogino H."/>
            <person name="Ochi H."/>
            <person name="Hellsten U."/>
            <person name="Lyons J.B."/>
            <person name="Simakov O."/>
            <person name="Putnam N."/>
            <person name="Stites J."/>
            <person name="Kuroki Y."/>
            <person name="Tanaka T."/>
            <person name="Michiue T."/>
            <person name="Watanabe M."/>
            <person name="Bogdanovic O."/>
            <person name="Lister R."/>
            <person name="Georgiou G."/>
            <person name="Paranjpe S.S."/>
            <person name="van Kruijsbergen I."/>
            <person name="Shu S."/>
            <person name="Carlson J."/>
            <person name="Kinoshita T."/>
            <person name="Ohta Y."/>
            <person name="Mawaribuchi S."/>
            <person name="Jenkins J."/>
            <person name="Grimwood J."/>
            <person name="Schmutz J."/>
            <person name="Mitros T."/>
            <person name="Mozaffari S.V."/>
            <person name="Suzuki Y."/>
            <person name="Haramoto Y."/>
            <person name="Yamamoto T.S."/>
            <person name="Takagi C."/>
            <person name="Heald R."/>
            <person name="Miller K."/>
            <person name="Haudenschild C."/>
            <person name="Kitzman J."/>
            <person name="Nakayama T."/>
            <person name="Izutsu Y."/>
            <person name="Robert J."/>
            <person name="Fortriede J."/>
            <person name="Burns K."/>
            <person name="Lotay V."/>
            <person name="Karimi K."/>
            <person name="Yasuoka Y."/>
            <person name="Dichmann D.S."/>
            <person name="Flajnik M.F."/>
            <person name="Houston D.W."/>
            <person name="Shendure J."/>
            <person name="DuPasquier L."/>
            <person name="Vize P.D."/>
            <person name="Zorn A.M."/>
            <person name="Ito M."/>
            <person name="Marcotte E.M."/>
            <person name="Wallingford J.B."/>
            <person name="Ito Y."/>
            <person name="Asashima M."/>
            <person name="Ueno N."/>
            <person name="Matsuda Y."/>
            <person name="Veenstra G.J."/>
            <person name="Fujiyama A."/>
            <person name="Harland R.M."/>
            <person name="Taira M."/>
            <person name="Rokhsar D.S."/>
        </authorList>
    </citation>
    <scope>NUCLEOTIDE SEQUENCE [LARGE SCALE GENOMIC DNA]</scope>
    <source>
        <strain evidence="3">J</strain>
    </source>
</reference>
<dbReference type="EMBL" id="CM004468">
    <property type="protein sequence ID" value="OCT95122.1"/>
    <property type="molecule type" value="Genomic_DNA"/>
</dbReference>
<sequence>MDNRSGNLDVSCVMPDEHKSDGNRKDRATVQSLVVKTLIPHRPSFFTICRHRNGFLTLQSLQPKLLKGTERKGNMLHYKCTNKKNRPNILDLLYILIMRGYCGNFGSTQPGAIRIVAGGTGRKPTSYLSTAQTLGSISASTSRDKCVPGSPVYGTATTAHSNSSVSALVTTTPSGV</sequence>
<protein>
    <submittedName>
        <fullName evidence="2">Uncharacterized protein</fullName>
    </submittedName>
</protein>
<evidence type="ECO:0000313" key="3">
    <source>
        <dbReference type="Proteomes" id="UP000694892"/>
    </source>
</evidence>
<feature type="compositionally biased region" description="Basic and acidic residues" evidence="1">
    <location>
        <begin position="15"/>
        <end position="27"/>
    </location>
</feature>
<proteinExistence type="predicted"/>
<evidence type="ECO:0000313" key="2">
    <source>
        <dbReference type="EMBL" id="OCT95122.1"/>
    </source>
</evidence>
<feature type="region of interest" description="Disordered" evidence="1">
    <location>
        <begin position="1"/>
        <end position="27"/>
    </location>
</feature>
<evidence type="ECO:0000256" key="1">
    <source>
        <dbReference type="SAM" id="MobiDB-lite"/>
    </source>
</evidence>
<organism evidence="2 3">
    <name type="scientific">Xenopus laevis</name>
    <name type="common">African clawed frog</name>
    <dbReference type="NCBI Taxonomy" id="8355"/>
    <lineage>
        <taxon>Eukaryota</taxon>
        <taxon>Metazoa</taxon>
        <taxon>Chordata</taxon>
        <taxon>Craniata</taxon>
        <taxon>Vertebrata</taxon>
        <taxon>Euteleostomi</taxon>
        <taxon>Amphibia</taxon>
        <taxon>Batrachia</taxon>
        <taxon>Anura</taxon>
        <taxon>Pipoidea</taxon>
        <taxon>Pipidae</taxon>
        <taxon>Xenopodinae</taxon>
        <taxon>Xenopus</taxon>
        <taxon>Xenopus</taxon>
    </lineage>
</organism>
<dbReference type="AlphaFoldDB" id="A0A974DNT4"/>
<accession>A0A974DNT4</accession>